<dbReference type="InterPro" id="IPR001345">
    <property type="entry name" value="PG/BPGM_mutase_AS"/>
</dbReference>
<organism evidence="4 5">
    <name type="scientific">Mycolicibacterium vanbaalenii</name>
    <name type="common">Mycobacterium vanbaalenii</name>
    <dbReference type="NCBI Taxonomy" id="110539"/>
    <lineage>
        <taxon>Bacteria</taxon>
        <taxon>Bacillati</taxon>
        <taxon>Actinomycetota</taxon>
        <taxon>Actinomycetes</taxon>
        <taxon>Mycobacteriales</taxon>
        <taxon>Mycobacteriaceae</taxon>
        <taxon>Mycolicibacterium</taxon>
    </lineage>
</organism>
<dbReference type="PANTHER" id="PTHR48100">
    <property type="entry name" value="BROAD-SPECIFICITY PHOSPHATASE YOR283W-RELATED"/>
    <property type="match status" value="1"/>
</dbReference>
<dbReference type="PANTHER" id="PTHR48100:SF1">
    <property type="entry name" value="HISTIDINE PHOSPHATASE FAMILY PROTEIN-RELATED"/>
    <property type="match status" value="1"/>
</dbReference>
<evidence type="ECO:0000256" key="3">
    <source>
        <dbReference type="SAM" id="MobiDB-lite"/>
    </source>
</evidence>
<dbReference type="SUPFAM" id="SSF53254">
    <property type="entry name" value="Phosphoglycerate mutase-like"/>
    <property type="match status" value="1"/>
</dbReference>
<gene>
    <name evidence="4" type="primary">pspA_3</name>
    <name evidence="4" type="ORF">AELLOGFF_06507</name>
</gene>
<dbReference type="InterPro" id="IPR050275">
    <property type="entry name" value="PGM_Phosphatase"/>
</dbReference>
<keyword evidence="2" id="KW-0413">Isomerase</keyword>
<proteinExistence type="predicted"/>
<dbReference type="InterPro" id="IPR013078">
    <property type="entry name" value="His_Pase_superF_clade-1"/>
</dbReference>
<dbReference type="SMART" id="SM00855">
    <property type="entry name" value="PGAM"/>
    <property type="match status" value="1"/>
</dbReference>
<dbReference type="EMBL" id="CACSIP010000066">
    <property type="protein sequence ID" value="CAA0136401.1"/>
    <property type="molecule type" value="Genomic_DNA"/>
</dbReference>
<evidence type="ECO:0000256" key="1">
    <source>
        <dbReference type="ARBA" id="ARBA00023152"/>
    </source>
</evidence>
<dbReference type="Gene3D" id="3.40.50.1240">
    <property type="entry name" value="Phosphoglycerate mutase-like"/>
    <property type="match status" value="1"/>
</dbReference>
<dbReference type="GO" id="GO:0016791">
    <property type="term" value="F:phosphatase activity"/>
    <property type="evidence" value="ECO:0007669"/>
    <property type="project" value="TreeGrafter"/>
</dbReference>
<evidence type="ECO:0000313" key="5">
    <source>
        <dbReference type="Proteomes" id="UP000430146"/>
    </source>
</evidence>
<dbReference type="GO" id="GO:0005737">
    <property type="term" value="C:cytoplasm"/>
    <property type="evidence" value="ECO:0007669"/>
    <property type="project" value="TreeGrafter"/>
</dbReference>
<reference evidence="4 5" key="1">
    <citation type="submission" date="2019-11" db="EMBL/GenBank/DDBJ databases">
        <authorList>
            <person name="Holert J."/>
        </authorList>
    </citation>
    <scope>NUCLEOTIDE SEQUENCE [LARGE SCALE GENOMIC DNA]</scope>
    <source>
        <strain evidence="4">BC8_1</strain>
    </source>
</reference>
<dbReference type="PROSITE" id="PS00175">
    <property type="entry name" value="PG_MUTASE"/>
    <property type="match status" value="1"/>
</dbReference>
<keyword evidence="4" id="KW-0378">Hydrolase</keyword>
<dbReference type="OrthoDB" id="9793115at2"/>
<dbReference type="InterPro" id="IPR029033">
    <property type="entry name" value="His_PPase_superfam"/>
</dbReference>
<dbReference type="CDD" id="cd07067">
    <property type="entry name" value="HP_PGM_like"/>
    <property type="match status" value="1"/>
</dbReference>
<dbReference type="AlphaFoldDB" id="A0A5S9R8I0"/>
<dbReference type="Proteomes" id="UP000430146">
    <property type="component" value="Unassembled WGS sequence"/>
</dbReference>
<evidence type="ECO:0000313" key="4">
    <source>
        <dbReference type="EMBL" id="CAA0136401.1"/>
    </source>
</evidence>
<dbReference type="EC" id="3.1.3.3" evidence="4"/>
<dbReference type="Pfam" id="PF00300">
    <property type="entry name" value="His_Phos_1"/>
    <property type="match status" value="1"/>
</dbReference>
<keyword evidence="1" id="KW-0324">Glycolysis</keyword>
<evidence type="ECO:0000256" key="2">
    <source>
        <dbReference type="ARBA" id="ARBA00023235"/>
    </source>
</evidence>
<keyword evidence="5" id="KW-1185">Reference proteome</keyword>
<name>A0A5S9R8I0_MYCVN</name>
<dbReference type="RefSeq" id="WP_159235073.1">
    <property type="nucleotide sequence ID" value="NZ_CACSIP010000066.1"/>
</dbReference>
<feature type="region of interest" description="Disordered" evidence="3">
    <location>
        <begin position="1"/>
        <end position="35"/>
    </location>
</feature>
<protein>
    <submittedName>
        <fullName evidence="4">Phosphoserine phosphatase 1</fullName>
        <ecNumber evidence="4">3.1.3.3</ecNumber>
    </submittedName>
</protein>
<accession>A0A5S9R8I0</accession>
<sequence length="237" mass="25491">MSGRLVLVRHGQTHGNVDRRLDTRPPGAELTDLGRDQARSFARALPRPPAMIAHSIATRAVQTASEISTVLSATGGVTLAAGMHKFEGIHEVQVGELENRSDADAHDEFNAVYRRWHAGEHALALPGGETAQQVLDRYLPVVEQLRLRYLEDHTFPGDIVVVSHGAAIRFVSAVLAGVDSQFALDHHLANTESVVLAPAADGRWNCVQWGLLTPPFESGASAVATTEDTSRSAEPMG</sequence>